<dbReference type="Pfam" id="PF00768">
    <property type="entry name" value="Peptidase_S11"/>
    <property type="match status" value="1"/>
</dbReference>
<evidence type="ECO:0000256" key="2">
    <source>
        <dbReference type="ARBA" id="ARBA00022729"/>
    </source>
</evidence>
<protein>
    <submittedName>
        <fullName evidence="13">D-alanyl-D-alanine endopeptidase (Penicillin-binding protein 7)</fullName>
    </submittedName>
</protein>
<comment type="caution">
    <text evidence="13">The sequence shown here is derived from an EMBL/GenBank/DDBJ whole genome shotgun (WGS) entry which is preliminary data.</text>
</comment>
<evidence type="ECO:0000256" key="9">
    <source>
        <dbReference type="RuleBase" id="RU004016"/>
    </source>
</evidence>
<keyword evidence="5" id="KW-0573">Peptidoglycan synthesis</keyword>
<dbReference type="Proteomes" id="UP000295357">
    <property type="component" value="Unassembled WGS sequence"/>
</dbReference>
<dbReference type="GO" id="GO:0071555">
    <property type="term" value="P:cell wall organization"/>
    <property type="evidence" value="ECO:0007669"/>
    <property type="project" value="UniProtKB-KW"/>
</dbReference>
<dbReference type="OrthoDB" id="15218at2"/>
<dbReference type="AlphaFoldDB" id="A0A4R6NAL5"/>
<feature type="domain" description="Peptidase M56" evidence="12">
    <location>
        <begin position="93"/>
        <end position="241"/>
    </location>
</feature>
<evidence type="ECO:0000256" key="10">
    <source>
        <dbReference type="SAM" id="Phobius"/>
    </source>
</evidence>
<feature type="transmembrane region" description="Helical" evidence="10">
    <location>
        <begin position="12"/>
        <end position="36"/>
    </location>
</feature>
<evidence type="ECO:0000256" key="4">
    <source>
        <dbReference type="ARBA" id="ARBA00022960"/>
    </source>
</evidence>
<keyword evidence="6" id="KW-0961">Cell wall biogenesis/degradation</keyword>
<feature type="binding site" evidence="8">
    <location>
        <position position="562"/>
    </location>
    <ligand>
        <name>substrate</name>
    </ligand>
</feature>
<feature type="transmembrane region" description="Helical" evidence="10">
    <location>
        <begin position="43"/>
        <end position="67"/>
    </location>
</feature>
<feature type="transmembrane region" description="Helical" evidence="10">
    <location>
        <begin position="200"/>
        <end position="222"/>
    </location>
</feature>
<feature type="active site" description="Proton acceptor" evidence="7">
    <location>
        <position position="403"/>
    </location>
</feature>
<keyword evidence="10" id="KW-1133">Transmembrane helix</keyword>
<evidence type="ECO:0000313" key="13">
    <source>
        <dbReference type="EMBL" id="TDP12963.1"/>
    </source>
</evidence>
<evidence type="ECO:0000256" key="3">
    <source>
        <dbReference type="ARBA" id="ARBA00022801"/>
    </source>
</evidence>
<feature type="domain" description="Peptidase S11 D-alanyl-D-alanine carboxypeptidase A N-terminal" evidence="11">
    <location>
        <begin position="372"/>
        <end position="581"/>
    </location>
</feature>
<dbReference type="GO" id="GO:0009002">
    <property type="term" value="F:serine-type D-Ala-D-Ala carboxypeptidase activity"/>
    <property type="evidence" value="ECO:0007669"/>
    <property type="project" value="InterPro"/>
</dbReference>
<evidence type="ECO:0000256" key="7">
    <source>
        <dbReference type="PIRSR" id="PIRSR618044-1"/>
    </source>
</evidence>
<feature type="active site" evidence="7">
    <location>
        <position position="457"/>
    </location>
</feature>
<organism evidence="13 14">
    <name type="scientific">Roseateles asaccharophilus</name>
    <dbReference type="NCBI Taxonomy" id="582607"/>
    <lineage>
        <taxon>Bacteria</taxon>
        <taxon>Pseudomonadati</taxon>
        <taxon>Pseudomonadota</taxon>
        <taxon>Betaproteobacteria</taxon>
        <taxon>Burkholderiales</taxon>
        <taxon>Sphaerotilaceae</taxon>
        <taxon>Roseateles</taxon>
    </lineage>
</organism>
<dbReference type="EMBL" id="SNXE01000001">
    <property type="protein sequence ID" value="TDP12963.1"/>
    <property type="molecule type" value="Genomic_DNA"/>
</dbReference>
<dbReference type="InterPro" id="IPR008756">
    <property type="entry name" value="Peptidase_M56"/>
</dbReference>
<dbReference type="GO" id="GO:0006508">
    <property type="term" value="P:proteolysis"/>
    <property type="evidence" value="ECO:0007669"/>
    <property type="project" value="InterPro"/>
</dbReference>
<keyword evidence="10" id="KW-0812">Transmembrane</keyword>
<dbReference type="GO" id="GO:0008360">
    <property type="term" value="P:regulation of cell shape"/>
    <property type="evidence" value="ECO:0007669"/>
    <property type="project" value="UniProtKB-KW"/>
</dbReference>
<dbReference type="InterPro" id="IPR052173">
    <property type="entry name" value="Beta-lactam_resp_regulator"/>
</dbReference>
<keyword evidence="14" id="KW-1185">Reference proteome</keyword>
<dbReference type="PANTHER" id="PTHR34978">
    <property type="entry name" value="POSSIBLE SENSOR-TRANSDUCER PROTEIN BLAR"/>
    <property type="match status" value="1"/>
</dbReference>
<sequence>MSELDLLVPALGWALLHFIWQGLLIGALAAVALAALRGADARLRYAVCALALLACLLLPSGHLLWLLSERQSASAPPALPGWLAGLVAQLPALVSAWSLGVGLMGLRLGLGLAWVARLRRRALPAPAEWQARQDALARRLGLRRAVPLRLSPAGSLDAPVAIGCLKPLVLLPAALLSGLPVPLLEALLAHELAHVRRQDYLAHLLQSLVEALLFFHPVVWWLSSRLSQERELVADALAARALDDPRRLAQALHALAELDVRAGPAAQDIRPLPPMAMSARGGRLLPRIEQLMTMVMMSSSDSRVAGWKLALPALLLAGSSLLVQAARGPAENAASPVPPPDAAVAPQHQHAGKVVELPAEPGSMAALLKLPVNARHMLVLDEDGRVLASKAPDVVVPIASLTKLLTAMVVLDARQDMDETLQVTAEDVDRLKHSASRLPVGARMSRRDALALALISSENRAASALARSYPGGPEGFARAAQAKLAALGLNQSRVVEPTGLSPANVSTAKELARLAAAAARYPQIAEISSRAKTKVSVNGRPRELRNTNHLVGGKGWDIRLSKTGYTEEAGRCLTMRLLAEGKQGVRHFVTVVLLDADGSAQRLADARRIRQSLGKLGG</sequence>
<feature type="transmembrane region" description="Helical" evidence="10">
    <location>
        <begin position="87"/>
        <end position="115"/>
    </location>
</feature>
<evidence type="ECO:0000259" key="11">
    <source>
        <dbReference type="Pfam" id="PF00768"/>
    </source>
</evidence>
<dbReference type="PRINTS" id="PR00725">
    <property type="entry name" value="DADACBPTASE1"/>
</dbReference>
<dbReference type="InterPro" id="IPR001967">
    <property type="entry name" value="Peptidase_S11_N"/>
</dbReference>
<feature type="active site" description="Acyl-ester intermediate" evidence="7">
    <location>
        <position position="400"/>
    </location>
</feature>
<keyword evidence="4" id="KW-0133">Cell shape</keyword>
<evidence type="ECO:0000256" key="6">
    <source>
        <dbReference type="ARBA" id="ARBA00023316"/>
    </source>
</evidence>
<proteinExistence type="inferred from homology"/>
<keyword evidence="2" id="KW-0732">Signal</keyword>
<dbReference type="RefSeq" id="WP_133601889.1">
    <property type="nucleotide sequence ID" value="NZ_JAUFPJ010000001.1"/>
</dbReference>
<dbReference type="SUPFAM" id="SSF56601">
    <property type="entry name" value="beta-lactamase/transpeptidase-like"/>
    <property type="match status" value="1"/>
</dbReference>
<keyword evidence="3" id="KW-0378">Hydrolase</keyword>
<dbReference type="PANTHER" id="PTHR34978:SF3">
    <property type="entry name" value="SLR0241 PROTEIN"/>
    <property type="match status" value="1"/>
</dbReference>
<accession>A0A4R6NAL5</accession>
<keyword evidence="10" id="KW-0472">Membrane</keyword>
<reference evidence="13 14" key="1">
    <citation type="submission" date="2019-03" db="EMBL/GenBank/DDBJ databases">
        <title>Genomic Encyclopedia of Type Strains, Phase IV (KMG-IV): sequencing the most valuable type-strain genomes for metagenomic binning, comparative biology and taxonomic classification.</title>
        <authorList>
            <person name="Goeker M."/>
        </authorList>
    </citation>
    <scope>NUCLEOTIDE SEQUENCE [LARGE SCALE GENOMIC DNA]</scope>
    <source>
        <strain evidence="13 14">DSM 25082</strain>
    </source>
</reference>
<dbReference type="Pfam" id="PF05569">
    <property type="entry name" value="Peptidase_M56"/>
    <property type="match status" value="1"/>
</dbReference>
<evidence type="ECO:0000256" key="5">
    <source>
        <dbReference type="ARBA" id="ARBA00022984"/>
    </source>
</evidence>
<dbReference type="Gene3D" id="3.40.710.10">
    <property type="entry name" value="DD-peptidase/beta-lactamase superfamily"/>
    <property type="match status" value="1"/>
</dbReference>
<dbReference type="InterPro" id="IPR012338">
    <property type="entry name" value="Beta-lactam/transpept-like"/>
</dbReference>
<dbReference type="InterPro" id="IPR018044">
    <property type="entry name" value="Peptidase_S11"/>
</dbReference>
<evidence type="ECO:0000256" key="1">
    <source>
        <dbReference type="ARBA" id="ARBA00007164"/>
    </source>
</evidence>
<evidence type="ECO:0000256" key="8">
    <source>
        <dbReference type="PIRSR" id="PIRSR618044-2"/>
    </source>
</evidence>
<gene>
    <name evidence="13" type="ORF">DFR39_101437</name>
</gene>
<comment type="similarity">
    <text evidence="1 9">Belongs to the peptidase S11 family.</text>
</comment>
<evidence type="ECO:0000313" key="14">
    <source>
        <dbReference type="Proteomes" id="UP000295357"/>
    </source>
</evidence>
<dbReference type="GO" id="GO:0009252">
    <property type="term" value="P:peptidoglycan biosynthetic process"/>
    <property type="evidence" value="ECO:0007669"/>
    <property type="project" value="UniProtKB-KW"/>
</dbReference>
<name>A0A4R6NAL5_9BURK</name>
<evidence type="ECO:0000259" key="12">
    <source>
        <dbReference type="Pfam" id="PF05569"/>
    </source>
</evidence>